<dbReference type="InterPro" id="IPR000524">
    <property type="entry name" value="Tscrpt_reg_HTH_GntR"/>
</dbReference>
<feature type="domain" description="HTH gntR-type" evidence="4">
    <location>
        <begin position="17"/>
        <end position="84"/>
    </location>
</feature>
<protein>
    <submittedName>
        <fullName evidence="5">GntR family transcriptional regulator</fullName>
    </submittedName>
</protein>
<comment type="caution">
    <text evidence="5">The sequence shown here is derived from an EMBL/GenBank/DDBJ whole genome shotgun (WGS) entry which is preliminary data.</text>
</comment>
<accession>A0A926P2E5</accession>
<evidence type="ECO:0000313" key="5">
    <source>
        <dbReference type="EMBL" id="MBD1548715.1"/>
    </source>
</evidence>
<dbReference type="InterPro" id="IPR036390">
    <property type="entry name" value="WH_DNA-bd_sf"/>
</dbReference>
<dbReference type="SMART" id="SM00345">
    <property type="entry name" value="HTH_GNTR"/>
    <property type="match status" value="1"/>
</dbReference>
<evidence type="ECO:0000256" key="2">
    <source>
        <dbReference type="ARBA" id="ARBA00023125"/>
    </source>
</evidence>
<dbReference type="Proteomes" id="UP000598467">
    <property type="component" value="Unassembled WGS sequence"/>
</dbReference>
<dbReference type="InterPro" id="IPR011711">
    <property type="entry name" value="GntR_C"/>
</dbReference>
<dbReference type="SMART" id="SM00895">
    <property type="entry name" value="FCD"/>
    <property type="match status" value="1"/>
</dbReference>
<dbReference type="PANTHER" id="PTHR43537:SF5">
    <property type="entry name" value="UXU OPERON TRANSCRIPTIONAL REGULATOR"/>
    <property type="match status" value="1"/>
</dbReference>
<name>A0A926P2E5_9HYPH</name>
<dbReference type="SUPFAM" id="SSF46785">
    <property type="entry name" value="Winged helix' DNA-binding domain"/>
    <property type="match status" value="1"/>
</dbReference>
<dbReference type="PROSITE" id="PS50949">
    <property type="entry name" value="HTH_GNTR"/>
    <property type="match status" value="1"/>
</dbReference>
<dbReference type="Gene3D" id="1.10.10.10">
    <property type="entry name" value="Winged helix-like DNA-binding domain superfamily/Winged helix DNA-binding domain"/>
    <property type="match status" value="1"/>
</dbReference>
<dbReference type="Pfam" id="PF00392">
    <property type="entry name" value="GntR"/>
    <property type="match status" value="1"/>
</dbReference>
<dbReference type="PANTHER" id="PTHR43537">
    <property type="entry name" value="TRANSCRIPTIONAL REGULATOR, GNTR FAMILY"/>
    <property type="match status" value="1"/>
</dbReference>
<proteinExistence type="predicted"/>
<organism evidence="5 6">
    <name type="scientific">Roseibium aggregatum</name>
    <dbReference type="NCBI Taxonomy" id="187304"/>
    <lineage>
        <taxon>Bacteria</taxon>
        <taxon>Pseudomonadati</taxon>
        <taxon>Pseudomonadota</taxon>
        <taxon>Alphaproteobacteria</taxon>
        <taxon>Hyphomicrobiales</taxon>
        <taxon>Stappiaceae</taxon>
        <taxon>Roseibium</taxon>
    </lineage>
</organism>
<dbReference type="RefSeq" id="WP_190293406.1">
    <property type="nucleotide sequence ID" value="NZ_JABFCZ010000025.1"/>
</dbReference>
<dbReference type="InterPro" id="IPR036388">
    <property type="entry name" value="WH-like_DNA-bd_sf"/>
</dbReference>
<keyword evidence="2" id="KW-0238">DNA-binding</keyword>
<dbReference type="EMBL" id="JABFCZ010000025">
    <property type="protein sequence ID" value="MBD1548715.1"/>
    <property type="molecule type" value="Genomic_DNA"/>
</dbReference>
<dbReference type="SUPFAM" id="SSF48008">
    <property type="entry name" value="GntR ligand-binding domain-like"/>
    <property type="match status" value="1"/>
</dbReference>
<dbReference type="AlphaFoldDB" id="A0A926P2E5"/>
<evidence type="ECO:0000256" key="3">
    <source>
        <dbReference type="ARBA" id="ARBA00023163"/>
    </source>
</evidence>
<dbReference type="GO" id="GO:0003700">
    <property type="term" value="F:DNA-binding transcription factor activity"/>
    <property type="evidence" value="ECO:0007669"/>
    <property type="project" value="InterPro"/>
</dbReference>
<sequence length="256" mass="29468">MTLADIATNPLYSQKNTSKSDTVHQILKRRIVLGHLTDECPITEQALAQEFSCSQGTVREALLRLQECGLVDRRGYQGTFVTRTTLDEAIILTRMRVHLECTGVERAVAVADDGKIDDLRELMDLYDESRLQRDVFTCSEIDRRLHCFIFEMAEMPMLEPFLHRALLQLHRYMVSAHQGKIIWNRNEGSRHIDILDAFERRDTEAAKRRMKRHIAQSVKNLAPGIYAAVFENDPQGEPQMTPKKLWKAVTPRHNAI</sequence>
<keyword evidence="3" id="KW-0804">Transcription</keyword>
<evidence type="ECO:0000313" key="6">
    <source>
        <dbReference type="Proteomes" id="UP000598467"/>
    </source>
</evidence>
<reference evidence="5" key="1">
    <citation type="submission" date="2020-05" db="EMBL/GenBank/DDBJ databases">
        <title>Identification of trans-AT polyketide cluster in two marine bacteria, producers of a novel glutaramide-containing polyketide sesbanimide D and analogs.</title>
        <authorList>
            <person name="Kacar D."/>
            <person name="Rodriguez P."/>
            <person name="Canedo L."/>
            <person name="Gonzalez E."/>
            <person name="Galan B."/>
            <person name="De La Calle F."/>
            <person name="Garcia J.L."/>
        </authorList>
    </citation>
    <scope>NUCLEOTIDE SEQUENCE</scope>
    <source>
        <strain evidence="5">PHM038</strain>
    </source>
</reference>
<dbReference type="Pfam" id="PF07729">
    <property type="entry name" value="FCD"/>
    <property type="match status" value="1"/>
</dbReference>
<evidence type="ECO:0000259" key="4">
    <source>
        <dbReference type="PROSITE" id="PS50949"/>
    </source>
</evidence>
<dbReference type="Gene3D" id="1.20.120.530">
    <property type="entry name" value="GntR ligand-binding domain-like"/>
    <property type="match status" value="1"/>
</dbReference>
<dbReference type="InterPro" id="IPR008920">
    <property type="entry name" value="TF_FadR/GntR_C"/>
</dbReference>
<keyword evidence="1" id="KW-0805">Transcription regulation</keyword>
<evidence type="ECO:0000256" key="1">
    <source>
        <dbReference type="ARBA" id="ARBA00023015"/>
    </source>
</evidence>
<gene>
    <name evidence="5" type="ORF">HK439_20820</name>
</gene>
<dbReference type="GO" id="GO:0003677">
    <property type="term" value="F:DNA binding"/>
    <property type="evidence" value="ECO:0007669"/>
    <property type="project" value="UniProtKB-KW"/>
</dbReference>